<dbReference type="Proteomes" id="UP001165641">
    <property type="component" value="Unassembled WGS sequence"/>
</dbReference>
<evidence type="ECO:0000313" key="2">
    <source>
        <dbReference type="EMBL" id="MDB6177782.1"/>
    </source>
</evidence>
<feature type="chain" id="PRO_5045721908" evidence="1">
    <location>
        <begin position="21"/>
        <end position="134"/>
    </location>
</feature>
<keyword evidence="3" id="KW-1185">Reference proteome</keyword>
<keyword evidence="1" id="KW-0732">Signal</keyword>
<evidence type="ECO:0000256" key="1">
    <source>
        <dbReference type="SAM" id="SignalP"/>
    </source>
</evidence>
<proteinExistence type="predicted"/>
<gene>
    <name evidence="2" type="ORF">PAF17_09740</name>
</gene>
<sequence length="134" mass="13562">MFRQTAFALGLGLVATAAVAQQAEAPAQAPGGMDAESTYEAARNQLGILKFCEAEGHSGNEAVVAQEKMVSMLPSGDESKGQAAEQKGASGTVSIAGTEIGLAEAAEREGISVKEQCAQIEAAVNDVAKQLPAG</sequence>
<accession>A0ABT4ZFB2</accession>
<name>A0ABT4ZFB2_9RHOB</name>
<dbReference type="EMBL" id="JAQBIE010000010">
    <property type="protein sequence ID" value="MDB6177782.1"/>
    <property type="molecule type" value="Genomic_DNA"/>
</dbReference>
<dbReference type="NCBIfam" id="NF035933">
    <property type="entry name" value="ESAT6_1"/>
    <property type="match status" value="1"/>
</dbReference>
<dbReference type="RefSeq" id="WP_271888902.1">
    <property type="nucleotide sequence ID" value="NZ_JAQBIE010000010.1"/>
</dbReference>
<feature type="signal peptide" evidence="1">
    <location>
        <begin position="1"/>
        <end position="20"/>
    </location>
</feature>
<reference evidence="2" key="1">
    <citation type="submission" date="2022-12" db="EMBL/GenBank/DDBJ databases">
        <title>Paracoccus onchidii sp. nov., isolated from a marine invertebrate from the South China Sea.</title>
        <authorList>
            <person name="Xu S."/>
            <person name="Liu Z."/>
            <person name="Xu Y."/>
        </authorList>
    </citation>
    <scope>NUCLEOTIDE SEQUENCE</scope>
    <source>
        <strain evidence="2">Z330</strain>
    </source>
</reference>
<evidence type="ECO:0000313" key="3">
    <source>
        <dbReference type="Proteomes" id="UP001165641"/>
    </source>
</evidence>
<comment type="caution">
    <text evidence="2">The sequence shown here is derived from an EMBL/GenBank/DDBJ whole genome shotgun (WGS) entry which is preliminary data.</text>
</comment>
<organism evidence="2 3">
    <name type="scientific">Paracoccus onchidii</name>
    <dbReference type="NCBI Taxonomy" id="3017813"/>
    <lineage>
        <taxon>Bacteria</taxon>
        <taxon>Pseudomonadati</taxon>
        <taxon>Pseudomonadota</taxon>
        <taxon>Alphaproteobacteria</taxon>
        <taxon>Rhodobacterales</taxon>
        <taxon>Paracoccaceae</taxon>
        <taxon>Paracoccus</taxon>
    </lineage>
</organism>
<protein>
    <submittedName>
        <fullName evidence="2">Pore-forming ESAT-6 family protein</fullName>
    </submittedName>
</protein>